<accession>A0A8S1NNH9</accession>
<feature type="region of interest" description="Disordered" evidence="1">
    <location>
        <begin position="1"/>
        <end position="23"/>
    </location>
</feature>
<proteinExistence type="predicted"/>
<name>A0A8S1NNH9_9CILI</name>
<dbReference type="AlphaFoldDB" id="A0A8S1NNH9"/>
<organism evidence="2 3">
    <name type="scientific">Paramecium sonneborni</name>
    <dbReference type="NCBI Taxonomy" id="65129"/>
    <lineage>
        <taxon>Eukaryota</taxon>
        <taxon>Sar</taxon>
        <taxon>Alveolata</taxon>
        <taxon>Ciliophora</taxon>
        <taxon>Intramacronucleata</taxon>
        <taxon>Oligohymenophorea</taxon>
        <taxon>Peniculida</taxon>
        <taxon>Parameciidae</taxon>
        <taxon>Paramecium</taxon>
    </lineage>
</organism>
<keyword evidence="3" id="KW-1185">Reference proteome</keyword>
<dbReference type="EMBL" id="CAJJDN010000058">
    <property type="protein sequence ID" value="CAD8091841.1"/>
    <property type="molecule type" value="Genomic_DNA"/>
</dbReference>
<gene>
    <name evidence="2" type="ORF">PSON_ATCC_30995.1.T0580084</name>
</gene>
<reference evidence="2" key="1">
    <citation type="submission" date="2021-01" db="EMBL/GenBank/DDBJ databases">
        <authorList>
            <consortium name="Genoscope - CEA"/>
            <person name="William W."/>
        </authorList>
    </citation>
    <scope>NUCLEOTIDE SEQUENCE</scope>
</reference>
<protein>
    <submittedName>
        <fullName evidence="2">Uncharacterized protein</fullName>
    </submittedName>
</protein>
<comment type="caution">
    <text evidence="2">The sequence shown here is derived from an EMBL/GenBank/DDBJ whole genome shotgun (WGS) entry which is preliminary data.</text>
</comment>
<evidence type="ECO:0000256" key="1">
    <source>
        <dbReference type="SAM" id="MobiDB-lite"/>
    </source>
</evidence>
<dbReference type="Proteomes" id="UP000692954">
    <property type="component" value="Unassembled WGS sequence"/>
</dbReference>
<sequence>MQPLCDPTQDRVDKQVPLPPHRHLDPYLMFPTKNLDMRYLQQKANLIGSSSKSILKRKQSN</sequence>
<evidence type="ECO:0000313" key="2">
    <source>
        <dbReference type="EMBL" id="CAD8091841.1"/>
    </source>
</evidence>
<evidence type="ECO:0000313" key="3">
    <source>
        <dbReference type="Proteomes" id="UP000692954"/>
    </source>
</evidence>